<organism evidence="1">
    <name type="scientific">marine sediment metagenome</name>
    <dbReference type="NCBI Taxonomy" id="412755"/>
    <lineage>
        <taxon>unclassified sequences</taxon>
        <taxon>metagenomes</taxon>
        <taxon>ecological metagenomes</taxon>
    </lineage>
</organism>
<comment type="caution">
    <text evidence="1">The sequence shown here is derived from an EMBL/GenBank/DDBJ whole genome shotgun (WGS) entry which is preliminary data.</text>
</comment>
<dbReference type="AlphaFoldDB" id="A0A0F9X4P1"/>
<sequence>MVVLSVEEEKLCNEGVKFLLLSNGYEVSDELINKIVRIVERLSEDYDNYEKNERIRNDPTELENYLTMYWKAYGRCREKKQAARRIYKGFIIDLTSEAEFNTEHQKRYGVPYN</sequence>
<evidence type="ECO:0000313" key="1">
    <source>
        <dbReference type="EMBL" id="KKN93786.1"/>
    </source>
</evidence>
<name>A0A0F9X4P1_9ZZZZ</name>
<gene>
    <name evidence="1" type="ORF">LCGC14_0196190</name>
</gene>
<accession>A0A0F9X4P1</accession>
<proteinExistence type="predicted"/>
<reference evidence="1" key="1">
    <citation type="journal article" date="2015" name="Nature">
        <title>Complex archaea that bridge the gap between prokaryotes and eukaryotes.</title>
        <authorList>
            <person name="Spang A."/>
            <person name="Saw J.H."/>
            <person name="Jorgensen S.L."/>
            <person name="Zaremba-Niedzwiedzka K."/>
            <person name="Martijn J."/>
            <person name="Lind A.E."/>
            <person name="van Eijk R."/>
            <person name="Schleper C."/>
            <person name="Guy L."/>
            <person name="Ettema T.J."/>
        </authorList>
    </citation>
    <scope>NUCLEOTIDE SEQUENCE</scope>
</reference>
<dbReference type="EMBL" id="LAZR01000084">
    <property type="protein sequence ID" value="KKN93786.1"/>
    <property type="molecule type" value="Genomic_DNA"/>
</dbReference>
<protein>
    <submittedName>
        <fullName evidence="1">Uncharacterized protein</fullName>
    </submittedName>
</protein>